<name>A0A6J5PG52_9CAUD</name>
<proteinExistence type="predicted"/>
<accession>A0A6J5PG52</accession>
<evidence type="ECO:0000313" key="1">
    <source>
        <dbReference type="EMBL" id="CAB4168856.1"/>
    </source>
</evidence>
<protein>
    <recommendedName>
        <fullName evidence="2">Holin</fullName>
    </recommendedName>
</protein>
<gene>
    <name evidence="1" type="ORF">UFOVP581_7</name>
</gene>
<sequence>MIEITKLKASIILKSKIAWASIIMLLIGLEPFLPQFDGILPDNITNILKVLVPLAIVYWRTTTTGVSDAKPKDDNN</sequence>
<evidence type="ECO:0008006" key="2">
    <source>
        <dbReference type="Google" id="ProtNLM"/>
    </source>
</evidence>
<organism evidence="1">
    <name type="scientific">uncultured Caudovirales phage</name>
    <dbReference type="NCBI Taxonomy" id="2100421"/>
    <lineage>
        <taxon>Viruses</taxon>
        <taxon>Duplodnaviria</taxon>
        <taxon>Heunggongvirae</taxon>
        <taxon>Uroviricota</taxon>
        <taxon>Caudoviricetes</taxon>
        <taxon>Peduoviridae</taxon>
        <taxon>Maltschvirus</taxon>
        <taxon>Maltschvirus maltsch</taxon>
    </lineage>
</organism>
<dbReference type="EMBL" id="LR796835">
    <property type="protein sequence ID" value="CAB4168856.1"/>
    <property type="molecule type" value="Genomic_DNA"/>
</dbReference>
<reference evidence="1" key="1">
    <citation type="submission" date="2020-04" db="EMBL/GenBank/DDBJ databases">
        <authorList>
            <person name="Chiriac C."/>
            <person name="Salcher M."/>
            <person name="Ghai R."/>
            <person name="Kavagutti S V."/>
        </authorList>
    </citation>
    <scope>NUCLEOTIDE SEQUENCE</scope>
</reference>